<name>A0ABM8ZMX6_9VIBR</name>
<evidence type="ECO:0008006" key="3">
    <source>
        <dbReference type="Google" id="ProtNLM"/>
    </source>
</evidence>
<dbReference type="RefSeq" id="WP_237486459.1">
    <property type="nucleotide sequence ID" value="NZ_CAKLCM010000003.1"/>
</dbReference>
<proteinExistence type="predicted"/>
<accession>A0ABM8ZMX6</accession>
<comment type="caution">
    <text evidence="1">The sequence shown here is derived from an EMBL/GenBank/DDBJ whole genome shotgun (WGS) entry which is preliminary data.</text>
</comment>
<dbReference type="Proteomes" id="UP000838160">
    <property type="component" value="Unassembled WGS sequence"/>
</dbReference>
<protein>
    <recommendedName>
        <fullName evidence="3">Antitoxin Xre/MbcA/ParS-like toxin-binding domain-containing protein</fullName>
    </recommendedName>
</protein>
<evidence type="ECO:0000313" key="2">
    <source>
        <dbReference type="Proteomes" id="UP000838160"/>
    </source>
</evidence>
<reference evidence="1" key="1">
    <citation type="submission" date="2021-12" db="EMBL/GenBank/DDBJ databases">
        <authorList>
            <person name="Rodrigo-Torres L."/>
            <person name="Arahal R. D."/>
            <person name="Lucena T."/>
        </authorList>
    </citation>
    <scope>NUCLEOTIDE SEQUENCE</scope>
    <source>
        <strain evidence="1">CECT 8226</strain>
    </source>
</reference>
<gene>
    <name evidence="1" type="ORF">VHP8226_03660</name>
</gene>
<keyword evidence="2" id="KW-1185">Reference proteome</keyword>
<organism evidence="1 2">
    <name type="scientific">Vibrio hippocampi</name>
    <dbReference type="NCBI Taxonomy" id="654686"/>
    <lineage>
        <taxon>Bacteria</taxon>
        <taxon>Pseudomonadati</taxon>
        <taxon>Pseudomonadota</taxon>
        <taxon>Gammaproteobacteria</taxon>
        <taxon>Vibrionales</taxon>
        <taxon>Vibrionaceae</taxon>
        <taxon>Vibrio</taxon>
    </lineage>
</organism>
<sequence>MSSNQVQPRAILLRWGATEAQIDAIIPFTESPLEDEGRHQHISAIHECLELLYPNESDRQAFMNQRSNVALFGDKTPLEYMGSGSLRDLARAHDIIRSMLCI</sequence>
<evidence type="ECO:0000313" key="1">
    <source>
        <dbReference type="EMBL" id="CAH0529910.1"/>
    </source>
</evidence>
<dbReference type="EMBL" id="CAKLCM010000003">
    <property type="protein sequence ID" value="CAH0529910.1"/>
    <property type="molecule type" value="Genomic_DNA"/>
</dbReference>